<name>A0A919BRA5_9GAMM</name>
<dbReference type="GO" id="GO:0006032">
    <property type="term" value="P:chitin catabolic process"/>
    <property type="evidence" value="ECO:0007669"/>
    <property type="project" value="TreeGrafter"/>
</dbReference>
<evidence type="ECO:0000313" key="8">
    <source>
        <dbReference type="EMBL" id="GHG06758.1"/>
    </source>
</evidence>
<sequence length="343" mass="38388">MYKQVIKRCLALATIFILPLNVLAQIKVIGYLPGYQGIKTQVDQIDLTKISHLTLAFLHPDKKGNFRANGQPVCMVGKHGKTLSSAEIDYVINKVHQAGKKVLISIGGAAYPSCAGDWATLLNKNNRQSTIEHLLDFVDSYQFDGLDIDIEGRLLTQIDQNGHFVPFIEQLKLHFAKHNKLLSAATGSYQGGMMPQASLKYFDFVSIMSYDAIGPTWGPAGVEHSTLSKAKADISLWRSKGLTKEKIILGLPFYGYGFGKYQAEYRFREILEQFGKEKSQTDLINNNCADCDYITFNGYQTIKAKTQLAIEQAGGVMIWELSHDRHDELGLLHLIDQTIKQQK</sequence>
<keyword evidence="9" id="KW-1185">Reference proteome</keyword>
<proteinExistence type="inferred from homology"/>
<keyword evidence="4 5" id="KW-0326">Glycosidase</keyword>
<comment type="similarity">
    <text evidence="6">Belongs to the glycosyl hydrolase 18 family.</text>
</comment>
<gene>
    <name evidence="8" type="ORF">GCM10017161_40590</name>
</gene>
<dbReference type="GO" id="GO:0005975">
    <property type="term" value="P:carbohydrate metabolic process"/>
    <property type="evidence" value="ECO:0007669"/>
    <property type="project" value="InterPro"/>
</dbReference>
<dbReference type="PROSITE" id="PS01095">
    <property type="entry name" value="GH18_1"/>
    <property type="match status" value="1"/>
</dbReference>
<evidence type="ECO:0000256" key="3">
    <source>
        <dbReference type="ARBA" id="ARBA00022801"/>
    </source>
</evidence>
<keyword evidence="3 5" id="KW-0378">Hydrolase</keyword>
<feature type="domain" description="GH18" evidence="7">
    <location>
        <begin position="26"/>
        <end position="342"/>
    </location>
</feature>
<evidence type="ECO:0000256" key="5">
    <source>
        <dbReference type="RuleBase" id="RU000489"/>
    </source>
</evidence>
<dbReference type="RefSeq" id="WP_189774540.1">
    <property type="nucleotide sequence ID" value="NZ_BNCK01000013.1"/>
</dbReference>
<dbReference type="InterPro" id="IPR011583">
    <property type="entry name" value="Chitinase_II/V-like_cat"/>
</dbReference>
<evidence type="ECO:0000256" key="2">
    <source>
        <dbReference type="ARBA" id="ARBA00012729"/>
    </source>
</evidence>
<organism evidence="8 9">
    <name type="scientific">Thalassotalea marina</name>
    <dbReference type="NCBI Taxonomy" id="1673741"/>
    <lineage>
        <taxon>Bacteria</taxon>
        <taxon>Pseudomonadati</taxon>
        <taxon>Pseudomonadota</taxon>
        <taxon>Gammaproteobacteria</taxon>
        <taxon>Alteromonadales</taxon>
        <taxon>Colwelliaceae</taxon>
        <taxon>Thalassotalea</taxon>
    </lineage>
</organism>
<dbReference type="InterPro" id="IPR001223">
    <property type="entry name" value="Glyco_hydro18_cat"/>
</dbReference>
<evidence type="ECO:0000256" key="4">
    <source>
        <dbReference type="ARBA" id="ARBA00023295"/>
    </source>
</evidence>
<dbReference type="PROSITE" id="PS51910">
    <property type="entry name" value="GH18_2"/>
    <property type="match status" value="1"/>
</dbReference>
<dbReference type="AlphaFoldDB" id="A0A919BRA5"/>
<evidence type="ECO:0000259" key="7">
    <source>
        <dbReference type="PROSITE" id="PS51910"/>
    </source>
</evidence>
<dbReference type="GO" id="GO:0008061">
    <property type="term" value="F:chitin binding"/>
    <property type="evidence" value="ECO:0007669"/>
    <property type="project" value="InterPro"/>
</dbReference>
<dbReference type="GO" id="GO:0008843">
    <property type="term" value="F:endochitinase activity"/>
    <property type="evidence" value="ECO:0007669"/>
    <property type="project" value="UniProtKB-EC"/>
</dbReference>
<evidence type="ECO:0000256" key="6">
    <source>
        <dbReference type="RuleBase" id="RU004453"/>
    </source>
</evidence>
<dbReference type="EMBL" id="BNCK01000013">
    <property type="protein sequence ID" value="GHG06758.1"/>
    <property type="molecule type" value="Genomic_DNA"/>
</dbReference>
<dbReference type="InterPro" id="IPR050314">
    <property type="entry name" value="Glycosyl_Hydrlase_18"/>
</dbReference>
<dbReference type="EC" id="3.2.1.14" evidence="2"/>
<comment type="catalytic activity">
    <reaction evidence="1">
        <text>Random endo-hydrolysis of N-acetyl-beta-D-glucosaminide (1-&gt;4)-beta-linkages in chitin and chitodextrins.</text>
        <dbReference type="EC" id="3.2.1.14"/>
    </reaction>
</comment>
<dbReference type="Gene3D" id="3.20.20.80">
    <property type="entry name" value="Glycosidases"/>
    <property type="match status" value="1"/>
</dbReference>
<dbReference type="GO" id="GO:0005576">
    <property type="term" value="C:extracellular region"/>
    <property type="evidence" value="ECO:0007669"/>
    <property type="project" value="TreeGrafter"/>
</dbReference>
<reference evidence="8" key="1">
    <citation type="journal article" date="2014" name="Int. J. Syst. Evol. Microbiol.">
        <title>Complete genome sequence of Corynebacterium casei LMG S-19264T (=DSM 44701T), isolated from a smear-ripened cheese.</title>
        <authorList>
            <consortium name="US DOE Joint Genome Institute (JGI-PGF)"/>
            <person name="Walter F."/>
            <person name="Albersmeier A."/>
            <person name="Kalinowski J."/>
            <person name="Ruckert C."/>
        </authorList>
    </citation>
    <scope>NUCLEOTIDE SEQUENCE</scope>
    <source>
        <strain evidence="8">KCTC 42731</strain>
    </source>
</reference>
<dbReference type="Pfam" id="PF00704">
    <property type="entry name" value="Glyco_hydro_18"/>
    <property type="match status" value="1"/>
</dbReference>
<dbReference type="Gene3D" id="3.40.5.30">
    <property type="entry name" value="(Trans)glycosidases - domain 2"/>
    <property type="match status" value="1"/>
</dbReference>
<comment type="caution">
    <text evidence="8">The sequence shown here is derived from an EMBL/GenBank/DDBJ whole genome shotgun (WGS) entry which is preliminary data.</text>
</comment>
<dbReference type="Proteomes" id="UP000623842">
    <property type="component" value="Unassembled WGS sequence"/>
</dbReference>
<reference evidence="8" key="2">
    <citation type="submission" date="2020-09" db="EMBL/GenBank/DDBJ databases">
        <authorList>
            <person name="Sun Q."/>
            <person name="Kim S."/>
        </authorList>
    </citation>
    <scope>NUCLEOTIDE SEQUENCE</scope>
    <source>
        <strain evidence="8">KCTC 42731</strain>
    </source>
</reference>
<dbReference type="PANTHER" id="PTHR11177">
    <property type="entry name" value="CHITINASE"/>
    <property type="match status" value="1"/>
</dbReference>
<dbReference type="InterPro" id="IPR001579">
    <property type="entry name" value="Glyco_hydro_18_chit_AS"/>
</dbReference>
<dbReference type="SMART" id="SM00636">
    <property type="entry name" value="Glyco_18"/>
    <property type="match status" value="1"/>
</dbReference>
<dbReference type="InterPro" id="IPR017853">
    <property type="entry name" value="GH"/>
</dbReference>
<dbReference type="PANTHER" id="PTHR11177:SF317">
    <property type="entry name" value="CHITINASE 12-RELATED"/>
    <property type="match status" value="1"/>
</dbReference>
<evidence type="ECO:0000256" key="1">
    <source>
        <dbReference type="ARBA" id="ARBA00000822"/>
    </source>
</evidence>
<accession>A0A919BRA5</accession>
<evidence type="ECO:0000313" key="9">
    <source>
        <dbReference type="Proteomes" id="UP000623842"/>
    </source>
</evidence>
<protein>
    <recommendedName>
        <fullName evidence="2">chitinase</fullName>
        <ecNumber evidence="2">3.2.1.14</ecNumber>
    </recommendedName>
</protein>
<dbReference type="SUPFAM" id="SSF51445">
    <property type="entry name" value="(Trans)glycosidases"/>
    <property type="match status" value="1"/>
</dbReference>